<feature type="transmembrane region" description="Helical" evidence="6">
    <location>
        <begin position="367"/>
        <end position="389"/>
    </location>
</feature>
<keyword evidence="4 6" id="KW-1133">Transmembrane helix</keyword>
<evidence type="ECO:0008006" key="9">
    <source>
        <dbReference type="Google" id="ProtNLM"/>
    </source>
</evidence>
<keyword evidence="3 6" id="KW-0812">Transmembrane</keyword>
<gene>
    <name evidence="7" type="ORF">CHS0354_036450</name>
</gene>
<evidence type="ECO:0000256" key="6">
    <source>
        <dbReference type="SAM" id="Phobius"/>
    </source>
</evidence>
<evidence type="ECO:0000256" key="4">
    <source>
        <dbReference type="ARBA" id="ARBA00022989"/>
    </source>
</evidence>
<accession>A0AAE0SX56</accession>
<evidence type="ECO:0000313" key="7">
    <source>
        <dbReference type="EMBL" id="KAK3599434.1"/>
    </source>
</evidence>
<feature type="transmembrane region" description="Helical" evidence="6">
    <location>
        <begin position="551"/>
        <end position="571"/>
    </location>
</feature>
<feature type="transmembrane region" description="Helical" evidence="6">
    <location>
        <begin position="243"/>
        <end position="260"/>
    </location>
</feature>
<proteinExistence type="inferred from homology"/>
<dbReference type="Proteomes" id="UP001195483">
    <property type="component" value="Unassembled WGS sequence"/>
</dbReference>
<evidence type="ECO:0000256" key="5">
    <source>
        <dbReference type="ARBA" id="ARBA00023136"/>
    </source>
</evidence>
<feature type="transmembrane region" description="Helical" evidence="6">
    <location>
        <begin position="455"/>
        <end position="477"/>
    </location>
</feature>
<feature type="transmembrane region" description="Helical" evidence="6">
    <location>
        <begin position="513"/>
        <end position="531"/>
    </location>
</feature>
<comment type="subcellular location">
    <subcellularLocation>
        <location evidence="1">Membrane</location>
        <topology evidence="1">Multi-pass membrane protein</topology>
    </subcellularLocation>
</comment>
<dbReference type="GO" id="GO:0016020">
    <property type="term" value="C:membrane"/>
    <property type="evidence" value="ECO:0007669"/>
    <property type="project" value="UniProtKB-SubCell"/>
</dbReference>
<keyword evidence="8" id="KW-1185">Reference proteome</keyword>
<evidence type="ECO:0000256" key="1">
    <source>
        <dbReference type="ARBA" id="ARBA00004141"/>
    </source>
</evidence>
<protein>
    <recommendedName>
        <fullName evidence="9">Solute carrier family 23 member 2</fullName>
    </recommendedName>
</protein>
<feature type="transmembrane region" description="Helical" evidence="6">
    <location>
        <begin position="305"/>
        <end position="328"/>
    </location>
</feature>
<dbReference type="GO" id="GO:0022857">
    <property type="term" value="F:transmembrane transporter activity"/>
    <property type="evidence" value="ECO:0007669"/>
    <property type="project" value="InterPro"/>
</dbReference>
<dbReference type="AlphaFoldDB" id="A0AAE0SX56"/>
<organism evidence="7 8">
    <name type="scientific">Potamilus streckersoni</name>
    <dbReference type="NCBI Taxonomy" id="2493646"/>
    <lineage>
        <taxon>Eukaryota</taxon>
        <taxon>Metazoa</taxon>
        <taxon>Spiralia</taxon>
        <taxon>Lophotrochozoa</taxon>
        <taxon>Mollusca</taxon>
        <taxon>Bivalvia</taxon>
        <taxon>Autobranchia</taxon>
        <taxon>Heteroconchia</taxon>
        <taxon>Palaeoheterodonta</taxon>
        <taxon>Unionida</taxon>
        <taxon>Unionoidea</taxon>
        <taxon>Unionidae</taxon>
        <taxon>Ambleminae</taxon>
        <taxon>Lampsilini</taxon>
        <taxon>Potamilus</taxon>
    </lineage>
</organism>
<sequence>MSKTERPLVLTYSYDLGQIKSGFQRDPEVISADKSVCQKDDDIERAPVDGTVTSDPNLDLGLGPNIASDRTLNRGAESLSQEKFIYNVSDSPPIYLSLFFGLQQALLSLSGSLSVSLLVADVVCAEDDEEFKTWLLSSSLFVNGVTTILMTFFGVRLPLFLGPAPDYVIPLLAMAAIAKDRCDLKQYITTNVTAADITTMKRDVILETTRQLQGSLILAGVIQTVIGMTGFVGVILRFMGPVTIVPAIFLIGIYLMKATAKFAKVNWGISFMTFAISIILSLYLKNFKPPFPTWSKKKKFHITRYPFHQVFAILIAIFIGWVFCAILTEAGVFPDNKNATSYLSRTDARSDIIATASWFYFPYPGQFGPISFSVSVFVGFMIATFTAILDSIGDYYACASMCRVPPPKAHAVNRGIIIEGLCSAIAGTLGCGHATTTYGGNIGAIGITKVASRQVFLVCGVIYILFGVIGKISAVFICIPYPVLGGALITMYGMFTGVVLSNLKAVDLDSTRNLAIIGTSIFTGMMVPYWVETFPNELASGNKDGDEILKILLGNPILFGGVLACFLDNTIPGTKEERGITTWQNAENSEMGYVEGYDIYDPIIPKRFLKSRVMKYLPFMPNPEEELLPLTLSGE</sequence>
<evidence type="ECO:0000256" key="3">
    <source>
        <dbReference type="ARBA" id="ARBA00022692"/>
    </source>
</evidence>
<feature type="transmembrane region" description="Helical" evidence="6">
    <location>
        <begin position="140"/>
        <end position="161"/>
    </location>
</feature>
<dbReference type="InterPro" id="IPR006043">
    <property type="entry name" value="NCS2"/>
</dbReference>
<feature type="transmembrane region" description="Helical" evidence="6">
    <location>
        <begin position="266"/>
        <end position="284"/>
    </location>
</feature>
<name>A0AAE0SX56_9BIVA</name>
<reference evidence="7" key="2">
    <citation type="journal article" date="2021" name="Genome Biol. Evol.">
        <title>Developing a high-quality reference genome for a parasitic bivalve with doubly uniparental inheritance (Bivalvia: Unionida).</title>
        <authorList>
            <person name="Smith C.H."/>
        </authorList>
    </citation>
    <scope>NUCLEOTIDE SEQUENCE</scope>
    <source>
        <strain evidence="7">CHS0354</strain>
        <tissue evidence="7">Mantle</tissue>
    </source>
</reference>
<comment type="caution">
    <text evidence="7">The sequence shown here is derived from an EMBL/GenBank/DDBJ whole genome shotgun (WGS) entry which is preliminary data.</text>
</comment>
<reference evidence="7" key="1">
    <citation type="journal article" date="2021" name="Genome Biol. Evol.">
        <title>A High-Quality Reference Genome for a Parasitic Bivalve with Doubly Uniparental Inheritance (Bivalvia: Unionida).</title>
        <authorList>
            <person name="Smith C.H."/>
        </authorList>
    </citation>
    <scope>NUCLEOTIDE SEQUENCE</scope>
    <source>
        <strain evidence="7">CHS0354</strain>
    </source>
</reference>
<keyword evidence="5 6" id="KW-0472">Membrane</keyword>
<feature type="transmembrane region" description="Helical" evidence="6">
    <location>
        <begin position="483"/>
        <end position="501"/>
    </location>
</feature>
<reference evidence="7" key="3">
    <citation type="submission" date="2023-05" db="EMBL/GenBank/DDBJ databases">
        <authorList>
            <person name="Smith C.H."/>
        </authorList>
    </citation>
    <scope>NUCLEOTIDE SEQUENCE</scope>
    <source>
        <strain evidence="7">CHS0354</strain>
        <tissue evidence="7">Mantle</tissue>
    </source>
</reference>
<evidence type="ECO:0000256" key="2">
    <source>
        <dbReference type="ARBA" id="ARBA00008821"/>
    </source>
</evidence>
<comment type="similarity">
    <text evidence="2">Belongs to the nucleobase:cation symporter-2 (NCS2) (TC 2.A.40) family.</text>
</comment>
<dbReference type="PANTHER" id="PTHR11119">
    <property type="entry name" value="XANTHINE-URACIL / VITAMIN C PERMEASE FAMILY MEMBER"/>
    <property type="match status" value="1"/>
</dbReference>
<dbReference type="EMBL" id="JAEAOA010002130">
    <property type="protein sequence ID" value="KAK3599434.1"/>
    <property type="molecule type" value="Genomic_DNA"/>
</dbReference>
<dbReference type="Pfam" id="PF00860">
    <property type="entry name" value="Xan_ur_permease"/>
    <property type="match status" value="1"/>
</dbReference>
<evidence type="ECO:0000313" key="8">
    <source>
        <dbReference type="Proteomes" id="UP001195483"/>
    </source>
</evidence>